<name>A0A9W6LMA7_9FUSO</name>
<keyword evidence="4" id="KW-0812">Transmembrane</keyword>
<organism evidence="8 9">
    <name type="scientific">Propionigenium maris DSM 9537</name>
    <dbReference type="NCBI Taxonomy" id="1123000"/>
    <lineage>
        <taxon>Bacteria</taxon>
        <taxon>Fusobacteriati</taxon>
        <taxon>Fusobacteriota</taxon>
        <taxon>Fusobacteriia</taxon>
        <taxon>Fusobacteriales</taxon>
        <taxon>Fusobacteriaceae</taxon>
        <taxon>Propionigenium</taxon>
    </lineage>
</organism>
<evidence type="ECO:0000256" key="2">
    <source>
        <dbReference type="ARBA" id="ARBA00008163"/>
    </source>
</evidence>
<keyword evidence="5" id="KW-0732">Signal</keyword>
<dbReference type="SUPFAM" id="SSF56935">
    <property type="entry name" value="Porins"/>
    <property type="match status" value="1"/>
</dbReference>
<keyword evidence="7" id="KW-0998">Cell outer membrane</keyword>
<gene>
    <name evidence="8" type="ORF">PM10SUCC1_09560</name>
</gene>
<comment type="similarity">
    <text evidence="2">Belongs to the OmpP1/FadL family.</text>
</comment>
<proteinExistence type="inferred from homology"/>
<keyword evidence="6" id="KW-0472">Membrane</keyword>
<evidence type="ECO:0000256" key="7">
    <source>
        <dbReference type="ARBA" id="ARBA00023237"/>
    </source>
</evidence>
<comment type="caution">
    <text evidence="8">The sequence shown here is derived from an EMBL/GenBank/DDBJ whole genome shotgun (WGS) entry which is preliminary data.</text>
</comment>
<sequence>MLVLGGAAYGASIDHIQNYTPEYNANPAQQGAINAGTSAYYNPAGLMHIENGTYFQVGAQAAMGKEEMKYDGETYDSDLMDVIPNISVVHKNDNRAWYWTFGGLAGGGELEYKDGVAGVALIEDQLKPGVGAAASAAATAKFYQGGFNAAKDQGATDAQANLAGLKAVSDNKATIDAIGKNASDNTNVTDQYAEGSNKYIQSTLGRAWFLTEKLSMSAAGRVVYGSRELKGDIKGELAGSPLEANIDSERTAWGYGGVFGLNYRATERLNLGMRYDTKINMNFEADASEKQVEIPVPGQDPMKIGFSSIYGQYADGVKSRRDLPAILALGASYKVTDRWTTFAGGNYYFNKDAKMDDDYTHGEYDNGWEVSLGSEYWVSSKIAWMLGANYAVTGADEETYSDIEYALDSFMLGTGIKYRQDENTEWVVAVSHYWYDSADGTHYSKEYGMDNARYDKQITAVGVSLTKRFN</sequence>
<protein>
    <submittedName>
        <fullName evidence="8">Outer membrane protein P1</fullName>
    </submittedName>
</protein>
<dbReference type="GO" id="GO:0009279">
    <property type="term" value="C:cell outer membrane"/>
    <property type="evidence" value="ECO:0007669"/>
    <property type="project" value="UniProtKB-SubCell"/>
</dbReference>
<dbReference type="InterPro" id="IPR005017">
    <property type="entry name" value="OMPP1/FadL/TodX"/>
</dbReference>
<dbReference type="AlphaFoldDB" id="A0A9W6LMA7"/>
<dbReference type="GO" id="GO:0015483">
    <property type="term" value="F:long-chain fatty acid transporting porin activity"/>
    <property type="evidence" value="ECO:0007669"/>
    <property type="project" value="TreeGrafter"/>
</dbReference>
<dbReference type="PANTHER" id="PTHR35093">
    <property type="entry name" value="OUTER MEMBRANE PROTEIN NMB0088-RELATED"/>
    <property type="match status" value="1"/>
</dbReference>
<dbReference type="Pfam" id="PF03349">
    <property type="entry name" value="Toluene_X"/>
    <property type="match status" value="1"/>
</dbReference>
<accession>A0A9W6LMA7</accession>
<evidence type="ECO:0000256" key="6">
    <source>
        <dbReference type="ARBA" id="ARBA00023136"/>
    </source>
</evidence>
<dbReference type="EMBL" id="BSDY01000004">
    <property type="protein sequence ID" value="GLI55442.1"/>
    <property type="molecule type" value="Genomic_DNA"/>
</dbReference>
<evidence type="ECO:0000256" key="1">
    <source>
        <dbReference type="ARBA" id="ARBA00004571"/>
    </source>
</evidence>
<dbReference type="PANTHER" id="PTHR35093:SF8">
    <property type="entry name" value="OUTER MEMBRANE PROTEIN NMB0088-RELATED"/>
    <property type="match status" value="1"/>
</dbReference>
<evidence type="ECO:0000256" key="5">
    <source>
        <dbReference type="ARBA" id="ARBA00022729"/>
    </source>
</evidence>
<dbReference type="Proteomes" id="UP001144471">
    <property type="component" value="Unassembled WGS sequence"/>
</dbReference>
<evidence type="ECO:0000313" key="9">
    <source>
        <dbReference type="Proteomes" id="UP001144471"/>
    </source>
</evidence>
<comment type="subcellular location">
    <subcellularLocation>
        <location evidence="1">Cell outer membrane</location>
        <topology evidence="1">Multi-pass membrane protein</topology>
    </subcellularLocation>
</comment>
<evidence type="ECO:0000256" key="3">
    <source>
        <dbReference type="ARBA" id="ARBA00022452"/>
    </source>
</evidence>
<reference evidence="8" key="1">
    <citation type="submission" date="2022-12" db="EMBL/GenBank/DDBJ databases">
        <title>Reference genome sequencing for broad-spectrum identification of bacterial and archaeal isolates by mass spectrometry.</title>
        <authorList>
            <person name="Sekiguchi Y."/>
            <person name="Tourlousse D.M."/>
        </authorList>
    </citation>
    <scope>NUCLEOTIDE SEQUENCE</scope>
    <source>
        <strain evidence="8">10succ1</strain>
    </source>
</reference>
<dbReference type="Gene3D" id="2.40.160.60">
    <property type="entry name" value="Outer membrane protein transport protein (OMPP1/FadL/TodX)"/>
    <property type="match status" value="1"/>
</dbReference>
<evidence type="ECO:0000256" key="4">
    <source>
        <dbReference type="ARBA" id="ARBA00022692"/>
    </source>
</evidence>
<keyword evidence="3" id="KW-1134">Transmembrane beta strand</keyword>
<keyword evidence="9" id="KW-1185">Reference proteome</keyword>
<evidence type="ECO:0000313" key="8">
    <source>
        <dbReference type="EMBL" id="GLI55442.1"/>
    </source>
</evidence>